<dbReference type="Proteomes" id="UP000717328">
    <property type="component" value="Unassembled WGS sequence"/>
</dbReference>
<gene>
    <name evidence="2" type="ORF">H0H81_005020</name>
</gene>
<dbReference type="OrthoDB" id="5593818at2759"/>
<comment type="similarity">
    <text evidence="1">Belongs to the MIX23 family.</text>
</comment>
<feature type="non-terminal residue" evidence="2">
    <location>
        <position position="1"/>
    </location>
</feature>
<dbReference type="Pfam" id="PF09774">
    <property type="entry name" value="MIX23"/>
    <property type="match status" value="1"/>
</dbReference>
<evidence type="ECO:0000313" key="3">
    <source>
        <dbReference type="Proteomes" id="UP000717328"/>
    </source>
</evidence>
<sequence>ILREYRRLDDTITMRMNRANAAMRDIDRIDNKTGNIQDQACLNIWRELVGNWKRRTKLVDYCVLVVDQSLTEKRRILEDDGQDGAAKRKAQAEMYQKQVQRTQVHNELKVESIVRKRAIEGKLS</sequence>
<dbReference type="PANTHER" id="PTHR31905:SF2">
    <property type="entry name" value="PROTEIN MIX23"/>
    <property type="match status" value="1"/>
</dbReference>
<reference evidence="2" key="1">
    <citation type="submission" date="2021-02" db="EMBL/GenBank/DDBJ databases">
        <authorList>
            <person name="Nieuwenhuis M."/>
            <person name="Van De Peppel L.J.J."/>
        </authorList>
    </citation>
    <scope>NUCLEOTIDE SEQUENCE</scope>
    <source>
        <strain evidence="2">D49</strain>
    </source>
</reference>
<dbReference type="EMBL" id="JABCKI010000127">
    <property type="protein sequence ID" value="KAG5652424.1"/>
    <property type="molecule type" value="Genomic_DNA"/>
</dbReference>
<evidence type="ECO:0000256" key="1">
    <source>
        <dbReference type="ARBA" id="ARBA00024204"/>
    </source>
</evidence>
<accession>A0A9P7KJV5</accession>
<proteinExistence type="inferred from homology"/>
<dbReference type="GO" id="GO:0005758">
    <property type="term" value="C:mitochondrial intermembrane space"/>
    <property type="evidence" value="ECO:0007669"/>
    <property type="project" value="InterPro"/>
</dbReference>
<protein>
    <submittedName>
        <fullName evidence="2">Uncharacterized protein</fullName>
    </submittedName>
</protein>
<organism evidence="2 3">
    <name type="scientific">Sphagnurus paluster</name>
    <dbReference type="NCBI Taxonomy" id="117069"/>
    <lineage>
        <taxon>Eukaryota</taxon>
        <taxon>Fungi</taxon>
        <taxon>Dikarya</taxon>
        <taxon>Basidiomycota</taxon>
        <taxon>Agaricomycotina</taxon>
        <taxon>Agaricomycetes</taxon>
        <taxon>Agaricomycetidae</taxon>
        <taxon>Agaricales</taxon>
        <taxon>Tricholomatineae</taxon>
        <taxon>Lyophyllaceae</taxon>
        <taxon>Sphagnurus</taxon>
    </lineage>
</organism>
<dbReference type="AlphaFoldDB" id="A0A9P7KJV5"/>
<name>A0A9P7KJV5_9AGAR</name>
<dbReference type="InterPro" id="IPR019171">
    <property type="entry name" value="MIX23"/>
</dbReference>
<reference evidence="2" key="2">
    <citation type="submission" date="2021-10" db="EMBL/GenBank/DDBJ databases">
        <title>Phylogenomics reveals ancestral predisposition of the termite-cultivated fungus Termitomyces towards a domesticated lifestyle.</title>
        <authorList>
            <person name="Auxier B."/>
            <person name="Grum-Grzhimaylo A."/>
            <person name="Cardenas M.E."/>
            <person name="Lodge J.D."/>
            <person name="Laessoe T."/>
            <person name="Pedersen O."/>
            <person name="Smith M.E."/>
            <person name="Kuyper T.W."/>
            <person name="Franco-Molano E.A."/>
            <person name="Baroni T.J."/>
            <person name="Aanen D.K."/>
        </authorList>
    </citation>
    <scope>NUCLEOTIDE SEQUENCE</scope>
    <source>
        <strain evidence="2">D49</strain>
    </source>
</reference>
<keyword evidence="3" id="KW-1185">Reference proteome</keyword>
<evidence type="ECO:0000313" key="2">
    <source>
        <dbReference type="EMBL" id="KAG5652424.1"/>
    </source>
</evidence>
<dbReference type="PANTHER" id="PTHR31905">
    <property type="entry name" value="COILED-COIL DOMAIN-CONTAINING PROTEIN 58"/>
    <property type="match status" value="1"/>
</dbReference>
<comment type="caution">
    <text evidence="2">The sequence shown here is derived from an EMBL/GenBank/DDBJ whole genome shotgun (WGS) entry which is preliminary data.</text>
</comment>